<evidence type="ECO:0000313" key="3">
    <source>
        <dbReference type="Proteomes" id="UP000199470"/>
    </source>
</evidence>
<evidence type="ECO:0000256" key="1">
    <source>
        <dbReference type="SAM" id="Phobius"/>
    </source>
</evidence>
<gene>
    <name evidence="2" type="ORF">SAMN02982985_04991</name>
</gene>
<dbReference type="Proteomes" id="UP000199470">
    <property type="component" value="Unassembled WGS sequence"/>
</dbReference>
<keyword evidence="3" id="KW-1185">Reference proteome</keyword>
<dbReference type="EMBL" id="FOTW01000028">
    <property type="protein sequence ID" value="SFM69638.1"/>
    <property type="molecule type" value="Genomic_DNA"/>
</dbReference>
<sequence>MHGFTSSFPAGGPGAGLLLLRLAVATRLLLDSLGGTLPPWWWLLLALLMLLLGLGLLTPLAAAVCAVYQALSLFNNWASAGPAPAVAVFGALALLLLGPGAYALDAKLFGRRRLLLPKDPFTPDS</sequence>
<feature type="transmembrane region" description="Helical" evidence="1">
    <location>
        <begin position="83"/>
        <end position="104"/>
    </location>
</feature>
<keyword evidence="1" id="KW-1133">Transmembrane helix</keyword>
<keyword evidence="1" id="KW-0812">Transmembrane</keyword>
<evidence type="ECO:0000313" key="2">
    <source>
        <dbReference type="EMBL" id="SFM69638.1"/>
    </source>
</evidence>
<dbReference type="STRING" id="758825.SAMN02982985_04991"/>
<proteinExistence type="predicted"/>
<feature type="transmembrane region" description="Helical" evidence="1">
    <location>
        <begin position="42"/>
        <end position="71"/>
    </location>
</feature>
<reference evidence="2 3" key="1">
    <citation type="submission" date="2016-10" db="EMBL/GenBank/DDBJ databases">
        <authorList>
            <person name="de Groot N.N."/>
        </authorList>
    </citation>
    <scope>NUCLEOTIDE SEQUENCE [LARGE SCALE GENOMIC DNA]</scope>
    <source>
        <strain evidence="2 3">ATCC 43154</strain>
    </source>
</reference>
<protein>
    <submittedName>
        <fullName evidence="2">Uncharacterized protein</fullName>
    </submittedName>
</protein>
<dbReference type="AlphaFoldDB" id="A0A1I4SYP5"/>
<organism evidence="2 3">
    <name type="scientific">Rugamonas rubra</name>
    <dbReference type="NCBI Taxonomy" id="758825"/>
    <lineage>
        <taxon>Bacteria</taxon>
        <taxon>Pseudomonadati</taxon>
        <taxon>Pseudomonadota</taxon>
        <taxon>Betaproteobacteria</taxon>
        <taxon>Burkholderiales</taxon>
        <taxon>Oxalobacteraceae</taxon>
        <taxon>Telluria group</taxon>
        <taxon>Rugamonas</taxon>
    </lineage>
</organism>
<keyword evidence="1" id="KW-0472">Membrane</keyword>
<name>A0A1I4SYP5_9BURK</name>
<accession>A0A1I4SYP5</accession>